<reference evidence="7" key="1">
    <citation type="submission" date="2015-07" db="EMBL/GenBank/DDBJ databases">
        <title>Complete Genome of Thermincola ferriacetica strain Z-0001T.</title>
        <authorList>
            <person name="Lusk B."/>
            <person name="Badalamenti J.P."/>
            <person name="Parameswaran P."/>
            <person name="Bond D.R."/>
            <person name="Torres C.I."/>
        </authorList>
    </citation>
    <scope>NUCLEOTIDE SEQUENCE [LARGE SCALE GENOMIC DNA]</scope>
    <source>
        <strain evidence="7">Z-0001</strain>
    </source>
</reference>
<feature type="domain" description="Metallo-beta-lactamase" evidence="5">
    <location>
        <begin position="9"/>
        <end position="70"/>
    </location>
</feature>
<name>A0A0L6W169_9FIRM</name>
<keyword evidence="3 6" id="KW-0378">Hydrolase</keyword>
<dbReference type="InterPro" id="IPR036866">
    <property type="entry name" value="RibonucZ/Hydroxyglut_hydro"/>
</dbReference>
<dbReference type="CDD" id="cd06262">
    <property type="entry name" value="metallo-hydrolase-like_MBL-fold"/>
    <property type="match status" value="1"/>
</dbReference>
<dbReference type="SUPFAM" id="SSF56281">
    <property type="entry name" value="Metallo-hydrolase/oxidoreductase"/>
    <property type="match status" value="1"/>
</dbReference>
<sequence>MLVKRFSVGPLGANCYVVICEETGKALVIDPGGDAGKILAYLDEQRLQAKYIINTHGHIDHIGAGQELQEGACASGLFIHRMRSCWKTRT</sequence>
<dbReference type="PANTHER" id="PTHR46233">
    <property type="entry name" value="HYDROXYACYLGLUTATHIONE HYDROLASE GLOC"/>
    <property type="match status" value="1"/>
</dbReference>
<dbReference type="GO" id="GO:0046872">
    <property type="term" value="F:metal ion binding"/>
    <property type="evidence" value="ECO:0007669"/>
    <property type="project" value="UniProtKB-KW"/>
</dbReference>
<organism evidence="6 7">
    <name type="scientific">Thermincola ferriacetica</name>
    <dbReference type="NCBI Taxonomy" id="281456"/>
    <lineage>
        <taxon>Bacteria</taxon>
        <taxon>Bacillati</taxon>
        <taxon>Bacillota</taxon>
        <taxon>Clostridia</taxon>
        <taxon>Eubacteriales</taxon>
        <taxon>Thermincolaceae</taxon>
        <taxon>Thermincola</taxon>
    </lineage>
</organism>
<dbReference type="EMBL" id="LGTE01000016">
    <property type="protein sequence ID" value="KNZ69128.1"/>
    <property type="molecule type" value="Genomic_DNA"/>
</dbReference>
<gene>
    <name evidence="6" type="ORF">Tfer_2232</name>
</gene>
<keyword evidence="4" id="KW-0862">Zinc</keyword>
<dbReference type="Gene3D" id="3.60.15.10">
    <property type="entry name" value="Ribonuclease Z/Hydroxyacylglutathione hydrolase-like"/>
    <property type="match status" value="1"/>
</dbReference>
<dbReference type="Proteomes" id="UP000037175">
    <property type="component" value="Unassembled WGS sequence"/>
</dbReference>
<dbReference type="RefSeq" id="WP_052218389.1">
    <property type="nucleotide sequence ID" value="NZ_LGTE01000016.1"/>
</dbReference>
<dbReference type="GO" id="GO:0016787">
    <property type="term" value="F:hydrolase activity"/>
    <property type="evidence" value="ECO:0007669"/>
    <property type="project" value="UniProtKB-KW"/>
</dbReference>
<dbReference type="InterPro" id="IPR001279">
    <property type="entry name" value="Metallo-B-lactamas"/>
</dbReference>
<proteinExistence type="predicted"/>
<keyword evidence="7" id="KW-1185">Reference proteome</keyword>
<protein>
    <submittedName>
        <fullName evidence="6">Hydroxyacylglutathione hydrolase</fullName>
    </submittedName>
</protein>
<dbReference type="AlphaFoldDB" id="A0A0L6W169"/>
<evidence type="ECO:0000313" key="6">
    <source>
        <dbReference type="EMBL" id="KNZ69128.1"/>
    </source>
</evidence>
<comment type="cofactor">
    <cofactor evidence="1">
        <name>Zn(2+)</name>
        <dbReference type="ChEBI" id="CHEBI:29105"/>
    </cofactor>
</comment>
<dbReference type="PANTHER" id="PTHR46233:SF3">
    <property type="entry name" value="HYDROXYACYLGLUTATHIONE HYDROLASE GLOC"/>
    <property type="match status" value="1"/>
</dbReference>
<evidence type="ECO:0000313" key="7">
    <source>
        <dbReference type="Proteomes" id="UP000037175"/>
    </source>
</evidence>
<evidence type="ECO:0000256" key="3">
    <source>
        <dbReference type="ARBA" id="ARBA00022801"/>
    </source>
</evidence>
<comment type="caution">
    <text evidence="6">The sequence shown here is derived from an EMBL/GenBank/DDBJ whole genome shotgun (WGS) entry which is preliminary data.</text>
</comment>
<dbReference type="InterPro" id="IPR051453">
    <property type="entry name" value="MBL_Glyoxalase_II"/>
</dbReference>
<evidence type="ECO:0000256" key="1">
    <source>
        <dbReference type="ARBA" id="ARBA00001947"/>
    </source>
</evidence>
<evidence type="ECO:0000259" key="5">
    <source>
        <dbReference type="Pfam" id="PF00753"/>
    </source>
</evidence>
<keyword evidence="2" id="KW-0479">Metal-binding</keyword>
<accession>A0A0L6W169</accession>
<evidence type="ECO:0000256" key="2">
    <source>
        <dbReference type="ARBA" id="ARBA00022723"/>
    </source>
</evidence>
<evidence type="ECO:0000256" key="4">
    <source>
        <dbReference type="ARBA" id="ARBA00022833"/>
    </source>
</evidence>
<dbReference type="Pfam" id="PF00753">
    <property type="entry name" value="Lactamase_B"/>
    <property type="match status" value="1"/>
</dbReference>